<reference evidence="1 2" key="1">
    <citation type="journal article" date="2023" name="Plants (Basel)">
        <title>Bridging the Gap: Combining Genomics and Transcriptomics Approaches to Understand Stylosanthes scabra, an Orphan Legume from the Brazilian Caatinga.</title>
        <authorList>
            <person name="Ferreira-Neto J.R.C."/>
            <person name="da Silva M.D."/>
            <person name="Binneck E."/>
            <person name="de Melo N.F."/>
            <person name="da Silva R.H."/>
            <person name="de Melo A.L.T.M."/>
            <person name="Pandolfi V."/>
            <person name="Bustamante F.O."/>
            <person name="Brasileiro-Vidal A.C."/>
            <person name="Benko-Iseppon A.M."/>
        </authorList>
    </citation>
    <scope>NUCLEOTIDE SEQUENCE [LARGE SCALE GENOMIC DNA]</scope>
    <source>
        <tissue evidence="1">Leaves</tissue>
    </source>
</reference>
<sequence length="153" mass="17401">MWFVLQSWPEDLKDLWKHVPSLLLRTSDFKFQRISRFSEVVSNFLLLRHGSIPLLNANLHHASSIRDDIAVPDNKKAPLRLSSMVTLTQGDPSVSFFVKCKRKELSLIFPALAFRRPYKVEEPSLPLPCLTVATFIAAVLEAVVRLSENTTLD</sequence>
<protein>
    <submittedName>
        <fullName evidence="1">Uncharacterized protein</fullName>
    </submittedName>
</protein>
<name>A0ABU6QDD8_9FABA</name>
<accession>A0ABU6QDD8</accession>
<evidence type="ECO:0000313" key="1">
    <source>
        <dbReference type="EMBL" id="MED6109930.1"/>
    </source>
</evidence>
<evidence type="ECO:0000313" key="2">
    <source>
        <dbReference type="Proteomes" id="UP001341840"/>
    </source>
</evidence>
<dbReference type="EMBL" id="JASCZI010000196">
    <property type="protein sequence ID" value="MED6109930.1"/>
    <property type="molecule type" value="Genomic_DNA"/>
</dbReference>
<dbReference type="Proteomes" id="UP001341840">
    <property type="component" value="Unassembled WGS sequence"/>
</dbReference>
<organism evidence="1 2">
    <name type="scientific">Stylosanthes scabra</name>
    <dbReference type="NCBI Taxonomy" id="79078"/>
    <lineage>
        <taxon>Eukaryota</taxon>
        <taxon>Viridiplantae</taxon>
        <taxon>Streptophyta</taxon>
        <taxon>Embryophyta</taxon>
        <taxon>Tracheophyta</taxon>
        <taxon>Spermatophyta</taxon>
        <taxon>Magnoliopsida</taxon>
        <taxon>eudicotyledons</taxon>
        <taxon>Gunneridae</taxon>
        <taxon>Pentapetalae</taxon>
        <taxon>rosids</taxon>
        <taxon>fabids</taxon>
        <taxon>Fabales</taxon>
        <taxon>Fabaceae</taxon>
        <taxon>Papilionoideae</taxon>
        <taxon>50 kb inversion clade</taxon>
        <taxon>dalbergioids sensu lato</taxon>
        <taxon>Dalbergieae</taxon>
        <taxon>Pterocarpus clade</taxon>
        <taxon>Stylosanthes</taxon>
    </lineage>
</organism>
<proteinExistence type="predicted"/>
<gene>
    <name evidence="1" type="ORF">PIB30_038193</name>
</gene>
<keyword evidence="2" id="KW-1185">Reference proteome</keyword>
<comment type="caution">
    <text evidence="1">The sequence shown here is derived from an EMBL/GenBank/DDBJ whole genome shotgun (WGS) entry which is preliminary data.</text>
</comment>